<sequence>MLATSIGAVQAMTSEAAKPDAIHLLLTASEEQISSIIGLELKALLCIYLLLLLLLQSFTVPRTTAFNSSLKEKSRCWLLCEIGTFSMNDDLTCCGVRISASPVAVAIELLSSLSLIVSLLESLKELDTQKTKQLRSQEQVPKLREGQAGQELGVFSSSLNEPSLREEKPASVDL</sequence>
<accession>A0A4S8JH22</accession>
<dbReference type="EMBL" id="PYDT01000005">
    <property type="protein sequence ID" value="THU61298.1"/>
    <property type="molecule type" value="Genomic_DNA"/>
</dbReference>
<keyword evidence="2" id="KW-1133">Transmembrane helix</keyword>
<proteinExistence type="predicted"/>
<reference evidence="3 4" key="1">
    <citation type="journal article" date="2019" name="Nat. Plants">
        <title>Genome sequencing of Musa balbisiana reveals subgenome evolution and function divergence in polyploid bananas.</title>
        <authorList>
            <person name="Yao X."/>
        </authorList>
    </citation>
    <scope>NUCLEOTIDE SEQUENCE [LARGE SCALE GENOMIC DNA]</scope>
    <source>
        <strain evidence="4">cv. DH-PKW</strain>
        <tissue evidence="3">Leaves</tissue>
    </source>
</reference>
<keyword evidence="2" id="KW-0812">Transmembrane</keyword>
<dbReference type="AlphaFoldDB" id="A0A4S8JH22"/>
<protein>
    <submittedName>
        <fullName evidence="3">Uncharacterized protein</fullName>
    </submittedName>
</protein>
<gene>
    <name evidence="3" type="ORF">C4D60_Mb07t21820</name>
</gene>
<comment type="caution">
    <text evidence="3">The sequence shown here is derived from an EMBL/GenBank/DDBJ whole genome shotgun (WGS) entry which is preliminary data.</text>
</comment>
<evidence type="ECO:0000256" key="2">
    <source>
        <dbReference type="SAM" id="Phobius"/>
    </source>
</evidence>
<dbReference type="Proteomes" id="UP000317650">
    <property type="component" value="Chromosome 7"/>
</dbReference>
<keyword evidence="2" id="KW-0472">Membrane</keyword>
<evidence type="ECO:0000313" key="4">
    <source>
        <dbReference type="Proteomes" id="UP000317650"/>
    </source>
</evidence>
<keyword evidence="4" id="KW-1185">Reference proteome</keyword>
<evidence type="ECO:0000256" key="1">
    <source>
        <dbReference type="SAM" id="MobiDB-lite"/>
    </source>
</evidence>
<organism evidence="3 4">
    <name type="scientific">Musa balbisiana</name>
    <name type="common">Banana</name>
    <dbReference type="NCBI Taxonomy" id="52838"/>
    <lineage>
        <taxon>Eukaryota</taxon>
        <taxon>Viridiplantae</taxon>
        <taxon>Streptophyta</taxon>
        <taxon>Embryophyta</taxon>
        <taxon>Tracheophyta</taxon>
        <taxon>Spermatophyta</taxon>
        <taxon>Magnoliopsida</taxon>
        <taxon>Liliopsida</taxon>
        <taxon>Zingiberales</taxon>
        <taxon>Musaceae</taxon>
        <taxon>Musa</taxon>
    </lineage>
</organism>
<feature type="region of interest" description="Disordered" evidence="1">
    <location>
        <begin position="133"/>
        <end position="174"/>
    </location>
</feature>
<feature type="transmembrane region" description="Helical" evidence="2">
    <location>
        <begin position="32"/>
        <end position="55"/>
    </location>
</feature>
<feature type="compositionally biased region" description="Basic and acidic residues" evidence="1">
    <location>
        <begin position="163"/>
        <end position="174"/>
    </location>
</feature>
<evidence type="ECO:0000313" key="3">
    <source>
        <dbReference type="EMBL" id="THU61298.1"/>
    </source>
</evidence>
<name>A0A4S8JH22_MUSBA</name>